<dbReference type="PANTHER" id="PTHR43133">
    <property type="entry name" value="RNA POLYMERASE ECF-TYPE SIGMA FACTO"/>
    <property type="match status" value="1"/>
</dbReference>
<evidence type="ECO:0000259" key="6">
    <source>
        <dbReference type="Pfam" id="PF08281"/>
    </source>
</evidence>
<accession>A0A2M7BPN1</accession>
<dbReference type="Proteomes" id="UP000229191">
    <property type="component" value="Unassembled WGS sequence"/>
</dbReference>
<evidence type="ECO:0000313" key="7">
    <source>
        <dbReference type="EMBL" id="PIV07394.1"/>
    </source>
</evidence>
<keyword evidence="2" id="KW-0805">Transcription regulation</keyword>
<protein>
    <recommendedName>
        <fullName evidence="9">RNA polymerase sigma factor</fullName>
    </recommendedName>
</protein>
<sequence>MTISKQIPNNKLQNTISDEEIIKMVVAGDEEKYGKIISRYEKRLKGFIKKLIGNNLEVDDIVEDSLILAYQNLRGFDAKQQFSSWILRIAHNKTVDYIKKKKPKLVGDDEITNYELRITNENKSIIEELEIKDEDKKEIHNAINKLELKYKEVIILYFFEKKSYEEISDILHTTVSNVGVMLNRAKTKLKQFLI</sequence>
<dbReference type="InterPro" id="IPR039425">
    <property type="entry name" value="RNA_pol_sigma-70-like"/>
</dbReference>
<evidence type="ECO:0000256" key="2">
    <source>
        <dbReference type="ARBA" id="ARBA00023015"/>
    </source>
</evidence>
<feature type="domain" description="RNA polymerase sigma-70 region 2" evidence="5">
    <location>
        <begin position="37"/>
        <end position="102"/>
    </location>
</feature>
<dbReference type="SUPFAM" id="SSF88946">
    <property type="entry name" value="Sigma2 domain of RNA polymerase sigma factors"/>
    <property type="match status" value="1"/>
</dbReference>
<name>A0A2M7BPN1_9BACT</name>
<evidence type="ECO:0000256" key="4">
    <source>
        <dbReference type="ARBA" id="ARBA00023163"/>
    </source>
</evidence>
<dbReference type="EMBL" id="PEVB01000069">
    <property type="protein sequence ID" value="PIV07394.1"/>
    <property type="molecule type" value="Genomic_DNA"/>
</dbReference>
<reference evidence="8" key="1">
    <citation type="submission" date="2017-09" db="EMBL/GenBank/DDBJ databases">
        <title>Depth-based differentiation of microbial function through sediment-hosted aquifers and enrichment of novel symbionts in the deep terrestrial subsurface.</title>
        <authorList>
            <person name="Probst A.J."/>
            <person name="Ladd B."/>
            <person name="Jarett J.K."/>
            <person name="Geller-Mcgrath D.E."/>
            <person name="Sieber C.M.K."/>
            <person name="Emerson J.B."/>
            <person name="Anantharaman K."/>
            <person name="Thomas B.C."/>
            <person name="Malmstrom R."/>
            <person name="Stieglmeier M."/>
            <person name="Klingl A."/>
            <person name="Woyke T."/>
            <person name="Ryan C.M."/>
            <person name="Banfield J.F."/>
        </authorList>
    </citation>
    <scope>NUCLEOTIDE SEQUENCE [LARGE SCALE GENOMIC DNA]</scope>
</reference>
<dbReference type="NCBIfam" id="TIGR02937">
    <property type="entry name" value="sigma70-ECF"/>
    <property type="match status" value="1"/>
</dbReference>
<dbReference type="SUPFAM" id="SSF88659">
    <property type="entry name" value="Sigma3 and sigma4 domains of RNA polymerase sigma factors"/>
    <property type="match status" value="1"/>
</dbReference>
<evidence type="ECO:0008006" key="9">
    <source>
        <dbReference type="Google" id="ProtNLM"/>
    </source>
</evidence>
<keyword evidence="4" id="KW-0804">Transcription</keyword>
<dbReference type="InterPro" id="IPR007627">
    <property type="entry name" value="RNA_pol_sigma70_r2"/>
</dbReference>
<evidence type="ECO:0000256" key="1">
    <source>
        <dbReference type="ARBA" id="ARBA00010641"/>
    </source>
</evidence>
<dbReference type="InterPro" id="IPR013324">
    <property type="entry name" value="RNA_pol_sigma_r3/r4-like"/>
</dbReference>
<dbReference type="InterPro" id="IPR036388">
    <property type="entry name" value="WH-like_DNA-bd_sf"/>
</dbReference>
<feature type="domain" description="RNA polymerase sigma factor 70 region 4 type 2" evidence="6">
    <location>
        <begin position="137"/>
        <end position="189"/>
    </location>
</feature>
<dbReference type="Gene3D" id="1.10.10.10">
    <property type="entry name" value="Winged helix-like DNA-binding domain superfamily/Winged helix DNA-binding domain"/>
    <property type="match status" value="1"/>
</dbReference>
<dbReference type="CDD" id="cd06171">
    <property type="entry name" value="Sigma70_r4"/>
    <property type="match status" value="1"/>
</dbReference>
<comment type="similarity">
    <text evidence="1">Belongs to the sigma-70 factor family. ECF subfamily.</text>
</comment>
<keyword evidence="3" id="KW-0731">Sigma factor</keyword>
<dbReference type="InterPro" id="IPR014284">
    <property type="entry name" value="RNA_pol_sigma-70_dom"/>
</dbReference>
<dbReference type="PANTHER" id="PTHR43133:SF51">
    <property type="entry name" value="RNA POLYMERASE SIGMA FACTOR"/>
    <property type="match status" value="1"/>
</dbReference>
<evidence type="ECO:0000256" key="3">
    <source>
        <dbReference type="ARBA" id="ARBA00023082"/>
    </source>
</evidence>
<dbReference type="Pfam" id="PF04542">
    <property type="entry name" value="Sigma70_r2"/>
    <property type="match status" value="1"/>
</dbReference>
<gene>
    <name evidence="7" type="ORF">COS53_02500</name>
</gene>
<dbReference type="Pfam" id="PF08281">
    <property type="entry name" value="Sigma70_r4_2"/>
    <property type="match status" value="1"/>
</dbReference>
<dbReference type="InterPro" id="IPR013249">
    <property type="entry name" value="RNA_pol_sigma70_r4_t2"/>
</dbReference>
<proteinExistence type="inferred from homology"/>
<evidence type="ECO:0000259" key="5">
    <source>
        <dbReference type="Pfam" id="PF04542"/>
    </source>
</evidence>
<dbReference type="GO" id="GO:0016987">
    <property type="term" value="F:sigma factor activity"/>
    <property type="evidence" value="ECO:0007669"/>
    <property type="project" value="UniProtKB-KW"/>
</dbReference>
<comment type="caution">
    <text evidence="7">The sequence shown here is derived from an EMBL/GenBank/DDBJ whole genome shotgun (WGS) entry which is preliminary data.</text>
</comment>
<dbReference type="GO" id="GO:0003677">
    <property type="term" value="F:DNA binding"/>
    <property type="evidence" value="ECO:0007669"/>
    <property type="project" value="InterPro"/>
</dbReference>
<organism evidence="7 8">
    <name type="scientific">Candidatus Shapirobacteria bacterium CG03_land_8_20_14_0_80_35_14</name>
    <dbReference type="NCBI Taxonomy" id="1974878"/>
    <lineage>
        <taxon>Bacteria</taxon>
        <taxon>Candidatus Shapironibacteriota</taxon>
    </lineage>
</organism>
<dbReference type="GO" id="GO:0006352">
    <property type="term" value="P:DNA-templated transcription initiation"/>
    <property type="evidence" value="ECO:0007669"/>
    <property type="project" value="InterPro"/>
</dbReference>
<dbReference type="AlphaFoldDB" id="A0A2M7BPN1"/>
<dbReference type="Gene3D" id="1.10.1740.10">
    <property type="match status" value="1"/>
</dbReference>
<dbReference type="InterPro" id="IPR013325">
    <property type="entry name" value="RNA_pol_sigma_r2"/>
</dbReference>
<evidence type="ECO:0000313" key="8">
    <source>
        <dbReference type="Proteomes" id="UP000229191"/>
    </source>
</evidence>